<organism evidence="2 3">
    <name type="scientific">Channa striata</name>
    <name type="common">Snakehead murrel</name>
    <name type="synonym">Ophicephalus striatus</name>
    <dbReference type="NCBI Taxonomy" id="64152"/>
    <lineage>
        <taxon>Eukaryota</taxon>
        <taxon>Metazoa</taxon>
        <taxon>Chordata</taxon>
        <taxon>Craniata</taxon>
        <taxon>Vertebrata</taxon>
        <taxon>Euteleostomi</taxon>
        <taxon>Actinopterygii</taxon>
        <taxon>Neopterygii</taxon>
        <taxon>Teleostei</taxon>
        <taxon>Neoteleostei</taxon>
        <taxon>Acanthomorphata</taxon>
        <taxon>Anabantaria</taxon>
        <taxon>Anabantiformes</taxon>
        <taxon>Channoidei</taxon>
        <taxon>Channidae</taxon>
        <taxon>Channa</taxon>
    </lineage>
</organism>
<feature type="signal peptide" evidence="1">
    <location>
        <begin position="1"/>
        <end position="19"/>
    </location>
</feature>
<comment type="caution">
    <text evidence="2">The sequence shown here is derived from an EMBL/GenBank/DDBJ whole genome shotgun (WGS) entry which is preliminary data.</text>
</comment>
<name>A0AA88ISB1_CHASR</name>
<evidence type="ECO:0008006" key="4">
    <source>
        <dbReference type="Google" id="ProtNLM"/>
    </source>
</evidence>
<dbReference type="Proteomes" id="UP001187415">
    <property type="component" value="Unassembled WGS sequence"/>
</dbReference>
<evidence type="ECO:0000313" key="3">
    <source>
        <dbReference type="Proteomes" id="UP001187415"/>
    </source>
</evidence>
<keyword evidence="1" id="KW-0732">Signal</keyword>
<evidence type="ECO:0000256" key="1">
    <source>
        <dbReference type="SAM" id="SignalP"/>
    </source>
</evidence>
<keyword evidence="3" id="KW-1185">Reference proteome</keyword>
<proteinExistence type="predicted"/>
<dbReference type="EMBL" id="JAUPFM010000020">
    <property type="protein sequence ID" value="KAK2819286.1"/>
    <property type="molecule type" value="Genomic_DNA"/>
</dbReference>
<accession>A0AA88ISB1</accession>
<feature type="chain" id="PRO_5041654114" description="TGF-beta family profile domain-containing protein" evidence="1">
    <location>
        <begin position="20"/>
        <end position="218"/>
    </location>
</feature>
<sequence length="218" mass="23499">MSFAFIAMTMLLGSSVVIAFILQPPKGQAEAEDSHHRCQGESLQSVRKSLLSHLNLQAEPQLPVSVLDSVRAQWKTTFSTISHGAATDIAETSGYSVSPDGNSTNPGCCSTATEIFMKELFLLFDRSGLGQLGDPSQQPYLVQCAMCNRDTNTVQCPSPQPDDHKPSLQIPVPCCQPTAKKMVPILYMDEFNALVISSVQLTHSCGCGPGNIQQPGEE</sequence>
<protein>
    <recommendedName>
        <fullName evidence="4">TGF-beta family profile domain-containing protein</fullName>
    </recommendedName>
</protein>
<evidence type="ECO:0000313" key="2">
    <source>
        <dbReference type="EMBL" id="KAK2819286.1"/>
    </source>
</evidence>
<gene>
    <name evidence="2" type="ORF">Q5P01_024847</name>
</gene>
<reference evidence="2" key="1">
    <citation type="submission" date="2023-07" db="EMBL/GenBank/DDBJ databases">
        <title>Chromosome-level Genome Assembly of Striped Snakehead (Channa striata).</title>
        <authorList>
            <person name="Liu H."/>
        </authorList>
    </citation>
    <scope>NUCLEOTIDE SEQUENCE</scope>
    <source>
        <strain evidence="2">Gz</strain>
        <tissue evidence="2">Muscle</tissue>
    </source>
</reference>
<dbReference type="AlphaFoldDB" id="A0AA88ISB1"/>